<keyword evidence="6" id="KW-0119">Carbohydrate metabolism</keyword>
<feature type="transmembrane region" description="Helical" evidence="10">
    <location>
        <begin position="12"/>
        <end position="30"/>
    </location>
</feature>
<dbReference type="GO" id="GO:0006004">
    <property type="term" value="P:fucose metabolic process"/>
    <property type="evidence" value="ECO:0007669"/>
    <property type="project" value="UniProtKB-KW"/>
</dbReference>
<keyword evidence="5" id="KW-0294">Fucose metabolism</keyword>
<dbReference type="Proteomes" id="UP000738359">
    <property type="component" value="Unassembled WGS sequence"/>
</dbReference>
<comment type="subcellular location">
    <subcellularLocation>
        <location evidence="1">Endoplasmic reticulum</location>
    </subcellularLocation>
</comment>
<evidence type="ECO:0000256" key="8">
    <source>
        <dbReference type="ARBA" id="ARBA00026232"/>
    </source>
</evidence>
<protein>
    <recommendedName>
        <fullName evidence="8">GDP-fucose protein O-fucosyltransferase 2</fullName>
    </recommendedName>
</protein>
<keyword evidence="12" id="KW-1185">Reference proteome</keyword>
<evidence type="ECO:0000256" key="1">
    <source>
        <dbReference type="ARBA" id="ARBA00004240"/>
    </source>
</evidence>
<feature type="compositionally biased region" description="Acidic residues" evidence="9">
    <location>
        <begin position="147"/>
        <end position="164"/>
    </location>
</feature>
<reference evidence="11" key="1">
    <citation type="journal article" date="2020" name="Fungal Divers.">
        <title>Resolving the Mortierellaceae phylogeny through synthesis of multi-gene phylogenetics and phylogenomics.</title>
        <authorList>
            <person name="Vandepol N."/>
            <person name="Liber J."/>
            <person name="Desiro A."/>
            <person name="Na H."/>
            <person name="Kennedy M."/>
            <person name="Barry K."/>
            <person name="Grigoriev I.V."/>
            <person name="Miller A.N."/>
            <person name="O'Donnell K."/>
            <person name="Stajich J.E."/>
            <person name="Bonito G."/>
        </authorList>
    </citation>
    <scope>NUCLEOTIDE SEQUENCE</scope>
    <source>
        <strain evidence="11">CK1249</strain>
    </source>
</reference>
<dbReference type="AlphaFoldDB" id="A0A9P6JG39"/>
<evidence type="ECO:0000256" key="2">
    <source>
        <dbReference type="ARBA" id="ARBA00004922"/>
    </source>
</evidence>
<evidence type="ECO:0000313" key="11">
    <source>
        <dbReference type="EMBL" id="KAF9967957.1"/>
    </source>
</evidence>
<dbReference type="EMBL" id="JAAAHY010000048">
    <property type="protein sequence ID" value="KAF9967957.1"/>
    <property type="molecule type" value="Genomic_DNA"/>
</dbReference>
<evidence type="ECO:0000256" key="7">
    <source>
        <dbReference type="ARBA" id="ARBA00025803"/>
    </source>
</evidence>
<keyword evidence="4" id="KW-0256">Endoplasmic reticulum</keyword>
<evidence type="ECO:0000256" key="5">
    <source>
        <dbReference type="ARBA" id="ARBA00023253"/>
    </source>
</evidence>
<gene>
    <name evidence="11" type="ORF">BGZ70_007495</name>
</gene>
<evidence type="ECO:0000256" key="6">
    <source>
        <dbReference type="ARBA" id="ARBA00023277"/>
    </source>
</evidence>
<accession>A0A9P6JG39</accession>
<dbReference type="InterPro" id="IPR045130">
    <property type="entry name" value="OFUT2-like"/>
</dbReference>
<feature type="region of interest" description="Disordered" evidence="9">
    <location>
        <begin position="130"/>
        <end position="169"/>
    </location>
</feature>
<evidence type="ECO:0000256" key="9">
    <source>
        <dbReference type="SAM" id="MobiDB-lite"/>
    </source>
</evidence>
<evidence type="ECO:0000313" key="12">
    <source>
        <dbReference type="Proteomes" id="UP000738359"/>
    </source>
</evidence>
<keyword evidence="3" id="KW-0808">Transferase</keyword>
<dbReference type="GO" id="GO:0046922">
    <property type="term" value="F:peptide-O-fucosyltransferase activity"/>
    <property type="evidence" value="ECO:0007669"/>
    <property type="project" value="InterPro"/>
</dbReference>
<dbReference type="PANTHER" id="PTHR13398">
    <property type="entry name" value="GDP-FUCOSE PROTEIN O-FUCOSYLTRANSFERASE 2"/>
    <property type="match status" value="1"/>
</dbReference>
<keyword evidence="10" id="KW-1133">Transmembrane helix</keyword>
<evidence type="ECO:0000256" key="4">
    <source>
        <dbReference type="ARBA" id="ARBA00022824"/>
    </source>
</evidence>
<sequence length="583" mass="65446">MHKRGRVSITRAILLVSASLVILTFLHISYTTSHSTFSANEPDLQQKEPTPTKSAKIDNSPPKESDRDESKQLGTIILDNEFVSTIRYDNGTQSKIFKAGFFKDAVVARKEMGSFMHTLATQSWWTRAPTVTSERVNKSDGSKNSELSDENTELEQEEEEDDDRDQQSNAIKSSGRYFTYLPMGGGNNQFTSLQKAALLAKDLNRTLIIPPISPNSHIKSWAGPRYSMFYDLDSFTVKSGIPVIEWHDLKQTPEIVPDNFAHHWLDYSEEFPCIPNGGIGTGTREHTLYDHFRPQFLLNYTAIILEEDKTHGKVTDYNYARDVLLRDRSPTTPPFPSGPETTAVELGADPHMWKCLSSPYALVGPDVGDRAWSEVGTHLRFNDKTEAMVDDILDVLLGPVEKTVESAAIATTTPFRPHPEFIVIHLRRGDIVSKCPVGVSEKSCIVQIEEIAEKVDEIEKKRRIAALAAHKTHHPDESGFQHTRLPVLVATNEKDPEELEKLHGLGWILLDHGDEETDEQGQVKPSNTKKLGTMSRLGPWFPPMLDAVLLTRGNYLIGMRKSRMSILAAQRGKVWHGHTTTLM</sequence>
<feature type="compositionally biased region" description="Basic and acidic residues" evidence="9">
    <location>
        <begin position="61"/>
        <end position="71"/>
    </location>
</feature>
<comment type="caution">
    <text evidence="11">The sequence shown here is derived from an EMBL/GenBank/DDBJ whole genome shotgun (WGS) entry which is preliminary data.</text>
</comment>
<organism evidence="11 12">
    <name type="scientific">Mortierella alpina</name>
    <name type="common">Oleaginous fungus</name>
    <name type="synonym">Mortierella renispora</name>
    <dbReference type="NCBI Taxonomy" id="64518"/>
    <lineage>
        <taxon>Eukaryota</taxon>
        <taxon>Fungi</taxon>
        <taxon>Fungi incertae sedis</taxon>
        <taxon>Mucoromycota</taxon>
        <taxon>Mortierellomycotina</taxon>
        <taxon>Mortierellomycetes</taxon>
        <taxon>Mortierellales</taxon>
        <taxon>Mortierellaceae</taxon>
        <taxon>Mortierella</taxon>
    </lineage>
</organism>
<dbReference type="Gene3D" id="3.40.50.11350">
    <property type="match status" value="1"/>
</dbReference>
<proteinExistence type="inferred from homology"/>
<dbReference type="CDD" id="cd11296">
    <property type="entry name" value="O-FucT_like"/>
    <property type="match status" value="1"/>
</dbReference>
<evidence type="ECO:0000256" key="10">
    <source>
        <dbReference type="SAM" id="Phobius"/>
    </source>
</evidence>
<dbReference type="OrthoDB" id="1882547at2759"/>
<dbReference type="Pfam" id="PF10250">
    <property type="entry name" value="O-FucT"/>
    <property type="match status" value="1"/>
</dbReference>
<feature type="region of interest" description="Disordered" evidence="9">
    <location>
        <begin position="36"/>
        <end position="72"/>
    </location>
</feature>
<dbReference type="InterPro" id="IPR019378">
    <property type="entry name" value="GDP-Fuc_O-FucTrfase"/>
</dbReference>
<dbReference type="GO" id="GO:0005783">
    <property type="term" value="C:endoplasmic reticulum"/>
    <property type="evidence" value="ECO:0007669"/>
    <property type="project" value="UniProtKB-SubCell"/>
</dbReference>
<keyword evidence="10" id="KW-0812">Transmembrane</keyword>
<comment type="pathway">
    <text evidence="2">Protein modification; protein glycosylation.</text>
</comment>
<name>A0A9P6JG39_MORAP</name>
<comment type="similarity">
    <text evidence="7">Belongs to the glycosyltransferase 68 family.</text>
</comment>
<keyword evidence="10" id="KW-0472">Membrane</keyword>
<evidence type="ECO:0000256" key="3">
    <source>
        <dbReference type="ARBA" id="ARBA00022679"/>
    </source>
</evidence>
<dbReference type="PANTHER" id="PTHR13398:SF0">
    <property type="entry name" value="GDP-FUCOSE PROTEIN O-FUCOSYLTRANSFERASE 2"/>
    <property type="match status" value="1"/>
</dbReference>